<protein>
    <submittedName>
        <fullName evidence="6">Energy-coupling factor transporter transmembrane protein EcfT</fullName>
    </submittedName>
</protein>
<keyword evidence="4 5" id="KW-0472">Membrane</keyword>
<evidence type="ECO:0000256" key="4">
    <source>
        <dbReference type="ARBA" id="ARBA00023136"/>
    </source>
</evidence>
<evidence type="ECO:0000256" key="2">
    <source>
        <dbReference type="ARBA" id="ARBA00022692"/>
    </source>
</evidence>
<evidence type="ECO:0000256" key="5">
    <source>
        <dbReference type="SAM" id="Phobius"/>
    </source>
</evidence>
<proteinExistence type="predicted"/>
<dbReference type="Pfam" id="PF02361">
    <property type="entry name" value="CbiQ"/>
    <property type="match status" value="1"/>
</dbReference>
<dbReference type="EMBL" id="JABUBU010000001">
    <property type="protein sequence ID" value="MBY6365554.1"/>
    <property type="molecule type" value="Genomic_DNA"/>
</dbReference>
<keyword evidence="3 5" id="KW-1133">Transmembrane helix</keyword>
<dbReference type="RefSeq" id="WP_222682714.1">
    <property type="nucleotide sequence ID" value="NZ_JABUBT010000001.1"/>
</dbReference>
<evidence type="ECO:0000313" key="7">
    <source>
        <dbReference type="Proteomes" id="UP000825228"/>
    </source>
</evidence>
<evidence type="ECO:0000256" key="3">
    <source>
        <dbReference type="ARBA" id="ARBA00022989"/>
    </source>
</evidence>
<feature type="transmembrane region" description="Helical" evidence="5">
    <location>
        <begin position="91"/>
        <end position="116"/>
    </location>
</feature>
<sequence length="215" mass="22603">MIGLYRPGTSVLHRLPAGAKLLLLMVVVVAVLVLVRRPVDVAVALAGVLVAYAVAGFGPRVLLAQLRPLLWMILIIAAFQVWLTTPARATVVCGVLLVTVGAAGLVTLTTRVTAMLDTVGRALGPLRRFGVDPDRVGLLLALTIRLVPVLTGIVREVSEARKARGLQWSMSALATPVVVRALRTADALGDSLVARGLDDTVDPEDAASGRAADDR</sequence>
<feature type="transmembrane region" description="Helical" evidence="5">
    <location>
        <begin position="15"/>
        <end position="35"/>
    </location>
</feature>
<feature type="transmembrane region" description="Helical" evidence="5">
    <location>
        <begin position="136"/>
        <end position="154"/>
    </location>
</feature>
<dbReference type="PANTHER" id="PTHR33514">
    <property type="entry name" value="PROTEIN ABCI12, CHLOROPLASTIC"/>
    <property type="match status" value="1"/>
</dbReference>
<accession>A0ABS7NZI5</accession>
<dbReference type="PANTHER" id="PTHR33514:SF13">
    <property type="entry name" value="PROTEIN ABCI12, CHLOROPLASTIC"/>
    <property type="match status" value="1"/>
</dbReference>
<evidence type="ECO:0000313" key="6">
    <source>
        <dbReference type="EMBL" id="MBY6365554.1"/>
    </source>
</evidence>
<evidence type="ECO:0000256" key="1">
    <source>
        <dbReference type="ARBA" id="ARBA00004141"/>
    </source>
</evidence>
<dbReference type="CDD" id="cd16914">
    <property type="entry name" value="EcfT"/>
    <property type="match status" value="1"/>
</dbReference>
<dbReference type="InterPro" id="IPR003339">
    <property type="entry name" value="ABC/ECF_trnsptr_transmembrane"/>
</dbReference>
<reference evidence="6 7" key="1">
    <citation type="submission" date="2020-06" db="EMBL/GenBank/DDBJ databases">
        <title>Taxonomy, biology and ecology of Rhodococcus bacteria occurring in California pistachio and other woody hosts as revealed by genome sequence analyses.</title>
        <authorList>
            <person name="Gai Y."/>
            <person name="Riely B."/>
        </authorList>
    </citation>
    <scope>NUCLEOTIDE SEQUENCE [LARGE SCALE GENOMIC DNA]</scope>
    <source>
        <strain evidence="6 7">BP-281</strain>
    </source>
</reference>
<dbReference type="Proteomes" id="UP000825228">
    <property type="component" value="Unassembled WGS sequence"/>
</dbReference>
<gene>
    <name evidence="6" type="ORF">HQ603_02185</name>
</gene>
<feature type="transmembrane region" description="Helical" evidence="5">
    <location>
        <begin position="42"/>
        <end position="62"/>
    </location>
</feature>
<comment type="caution">
    <text evidence="6">The sequence shown here is derived from an EMBL/GenBank/DDBJ whole genome shotgun (WGS) entry which is preliminary data.</text>
</comment>
<keyword evidence="2 5" id="KW-0812">Transmembrane</keyword>
<keyword evidence="7" id="KW-1185">Reference proteome</keyword>
<comment type="subcellular location">
    <subcellularLocation>
        <location evidence="1">Membrane</location>
        <topology evidence="1">Multi-pass membrane protein</topology>
    </subcellularLocation>
</comment>
<organism evidence="6 7">
    <name type="scientific">Rhodococcoides corynebacterioides</name>
    <dbReference type="NCBI Taxonomy" id="53972"/>
    <lineage>
        <taxon>Bacteria</taxon>
        <taxon>Bacillati</taxon>
        <taxon>Actinomycetota</taxon>
        <taxon>Actinomycetes</taxon>
        <taxon>Mycobacteriales</taxon>
        <taxon>Nocardiaceae</taxon>
        <taxon>Rhodococcoides</taxon>
    </lineage>
</organism>
<feature type="transmembrane region" description="Helical" evidence="5">
    <location>
        <begin position="68"/>
        <end position="84"/>
    </location>
</feature>
<name>A0ABS7NZI5_9NOCA</name>